<dbReference type="GO" id="GO:0035999">
    <property type="term" value="P:tetrahydrofolate interconversion"/>
    <property type="evidence" value="ECO:0007669"/>
    <property type="project" value="UniProtKB-UniRule"/>
</dbReference>
<feature type="binding site" evidence="9">
    <location>
        <position position="117"/>
    </location>
    <ligand>
        <name>(6S)-5,6,7,8-tetrahydrofolate</name>
        <dbReference type="ChEBI" id="CHEBI:57453"/>
    </ligand>
</feature>
<dbReference type="GO" id="GO:0005829">
    <property type="term" value="C:cytosol"/>
    <property type="evidence" value="ECO:0007669"/>
    <property type="project" value="TreeGrafter"/>
</dbReference>
<dbReference type="PIRSF" id="PIRSF000412">
    <property type="entry name" value="SHMT"/>
    <property type="match status" value="1"/>
</dbReference>
<dbReference type="GO" id="GO:0008168">
    <property type="term" value="F:methyltransferase activity"/>
    <property type="evidence" value="ECO:0007669"/>
    <property type="project" value="UniProtKB-KW"/>
</dbReference>
<dbReference type="Proteomes" id="UP000184275">
    <property type="component" value="Unassembled WGS sequence"/>
</dbReference>
<evidence type="ECO:0000256" key="6">
    <source>
        <dbReference type="ARBA" id="ARBA00022563"/>
    </source>
</evidence>
<dbReference type="HAMAP" id="MF_00051">
    <property type="entry name" value="SHMT"/>
    <property type="match status" value="1"/>
</dbReference>
<dbReference type="InterPro" id="IPR015424">
    <property type="entry name" value="PyrdxlP-dep_Trfase"/>
</dbReference>
<dbReference type="Pfam" id="PF00464">
    <property type="entry name" value="SHMT"/>
    <property type="match status" value="1"/>
</dbReference>
<reference evidence="13" key="1">
    <citation type="submission" date="2016-11" db="EMBL/GenBank/DDBJ databases">
        <authorList>
            <person name="Varghese N."/>
            <person name="Submissions S."/>
        </authorList>
    </citation>
    <scope>NUCLEOTIDE SEQUENCE [LARGE SCALE GENOMIC DNA]</scope>
    <source>
        <strain evidence="13">UWOS</strain>
    </source>
</reference>
<comment type="catalytic activity">
    <reaction evidence="9">
        <text>(6R)-5,10-methylene-5,6,7,8-tetrahydrofolate + glycine + H2O = (6S)-5,6,7,8-tetrahydrofolate + L-serine</text>
        <dbReference type="Rhea" id="RHEA:15481"/>
        <dbReference type="ChEBI" id="CHEBI:15377"/>
        <dbReference type="ChEBI" id="CHEBI:15636"/>
        <dbReference type="ChEBI" id="CHEBI:33384"/>
        <dbReference type="ChEBI" id="CHEBI:57305"/>
        <dbReference type="ChEBI" id="CHEBI:57453"/>
        <dbReference type="EC" id="2.1.2.1"/>
    </reaction>
</comment>
<name>A0A1M6UPK9_9BACT</name>
<dbReference type="UniPathway" id="UPA00193"/>
<evidence type="ECO:0000256" key="4">
    <source>
        <dbReference type="ARBA" id="ARBA00011738"/>
    </source>
</evidence>
<dbReference type="GO" id="GO:0019264">
    <property type="term" value="P:glycine biosynthetic process from serine"/>
    <property type="evidence" value="ECO:0007669"/>
    <property type="project" value="UniProtKB-UniRule"/>
</dbReference>
<evidence type="ECO:0000256" key="1">
    <source>
        <dbReference type="ARBA" id="ARBA00001933"/>
    </source>
</evidence>
<dbReference type="PANTHER" id="PTHR11680:SF35">
    <property type="entry name" value="SERINE HYDROXYMETHYLTRANSFERASE 1"/>
    <property type="match status" value="1"/>
</dbReference>
<dbReference type="AlphaFoldDB" id="A0A1M6UPK9"/>
<dbReference type="EC" id="2.1.2.1" evidence="9"/>
<evidence type="ECO:0000313" key="12">
    <source>
        <dbReference type="EMBL" id="SHK71106.1"/>
    </source>
</evidence>
<organism evidence="12 13">
    <name type="scientific">Fibrobacter intestinalis</name>
    <dbReference type="NCBI Taxonomy" id="28122"/>
    <lineage>
        <taxon>Bacteria</taxon>
        <taxon>Pseudomonadati</taxon>
        <taxon>Fibrobacterota</taxon>
        <taxon>Fibrobacteria</taxon>
        <taxon>Fibrobacterales</taxon>
        <taxon>Fibrobacteraceae</taxon>
        <taxon>Fibrobacter</taxon>
    </lineage>
</organism>
<dbReference type="RefSeq" id="WP_073304328.1">
    <property type="nucleotide sequence ID" value="NZ_FRAW01000015.1"/>
</dbReference>
<comment type="function">
    <text evidence="9">Catalyzes the reversible interconversion of serine and glycine with tetrahydrofolate (THF) serving as the one-carbon carrier. This reaction serves as the major source of one-carbon groups required for the biosynthesis of purines, thymidylate, methionine, and other important biomolecules. Also exhibits THF-independent aldolase activity toward beta-hydroxyamino acids, producing glycine and aldehydes, via a retro-aldol mechanism.</text>
</comment>
<comment type="pathway">
    <text evidence="9">Amino-acid biosynthesis; glycine biosynthesis; glycine from L-serine: step 1/1.</text>
</comment>
<dbReference type="NCBIfam" id="NF000586">
    <property type="entry name" value="PRK00011.1"/>
    <property type="match status" value="1"/>
</dbReference>
<evidence type="ECO:0000256" key="5">
    <source>
        <dbReference type="ARBA" id="ARBA00022490"/>
    </source>
</evidence>
<dbReference type="PANTHER" id="PTHR11680">
    <property type="entry name" value="SERINE HYDROXYMETHYLTRANSFERASE"/>
    <property type="match status" value="1"/>
</dbReference>
<proteinExistence type="inferred from homology"/>
<comment type="similarity">
    <text evidence="3 9">Belongs to the SHMT family.</text>
</comment>
<evidence type="ECO:0000256" key="8">
    <source>
        <dbReference type="ARBA" id="ARBA00022898"/>
    </source>
</evidence>
<dbReference type="InterPro" id="IPR015421">
    <property type="entry name" value="PyrdxlP-dep_Trfase_major"/>
</dbReference>
<dbReference type="InterPro" id="IPR039429">
    <property type="entry name" value="SHMT-like_dom"/>
</dbReference>
<evidence type="ECO:0000256" key="10">
    <source>
        <dbReference type="PIRSR" id="PIRSR000412-50"/>
    </source>
</evidence>
<keyword evidence="9" id="KW-0028">Amino-acid biosynthesis</keyword>
<dbReference type="GO" id="GO:0030170">
    <property type="term" value="F:pyridoxal phosphate binding"/>
    <property type="evidence" value="ECO:0007669"/>
    <property type="project" value="UniProtKB-UniRule"/>
</dbReference>
<comment type="subunit">
    <text evidence="4 9">Homodimer.</text>
</comment>
<feature type="binding site" evidence="9">
    <location>
        <begin position="121"/>
        <end position="123"/>
    </location>
    <ligand>
        <name>(6S)-5,6,7,8-tetrahydrofolate</name>
        <dbReference type="ChEBI" id="CHEBI:57453"/>
    </ligand>
</feature>
<dbReference type="EMBL" id="FRAW01000015">
    <property type="protein sequence ID" value="SHK71106.1"/>
    <property type="molecule type" value="Genomic_DNA"/>
</dbReference>
<dbReference type="InterPro" id="IPR015422">
    <property type="entry name" value="PyrdxlP-dep_Trfase_small"/>
</dbReference>
<evidence type="ECO:0000256" key="7">
    <source>
        <dbReference type="ARBA" id="ARBA00022679"/>
    </source>
</evidence>
<sequence length="425" mass="47049">MMTLKQEDPAIYDLIQEEADRQEYGIELIASENYTSKAVMEAMGSVLTNKYSEGYIGKRYYGGNQVIDKIEAIAIERCKQLFGCDHVNVQPLSGSPANAAVYFAVLKPGDKVLGLKLDHGGHLSHGHPVNFSGMLYNFVQYEVDKETGRIDMDKVREIALREKPKMILAGFSAYSRNLDWKRFKEIADEVGALTMADISHIAGLIAGKAIESPVPYFDIVTTTTHKTLRGPRSAIIMCKDKMIQKMVKGELKEVSLAKEIDKGVFPGMQGGPHDHITAGKAVAFGEALKPEFQTYAKNIIKNMQAMADELMKRGYKIISDGTDNHLVVIDMTSKNVSGKEAEVALEKVGISTSRSTIPFDPRKPMDPSGLRVGTAAITTRGFDENDSRKVADIMDRTIQNKDNDEALKAIRQEIVDLCKAHPLYK</sequence>
<dbReference type="InterPro" id="IPR019798">
    <property type="entry name" value="Ser_HO-MeTrfase_PLP_BS"/>
</dbReference>
<keyword evidence="8 9" id="KW-0663">Pyridoxal phosphate</keyword>
<dbReference type="GO" id="GO:0032259">
    <property type="term" value="P:methylation"/>
    <property type="evidence" value="ECO:0007669"/>
    <property type="project" value="UniProtKB-KW"/>
</dbReference>
<keyword evidence="12" id="KW-0489">Methyltransferase</keyword>
<evidence type="ECO:0000256" key="2">
    <source>
        <dbReference type="ARBA" id="ARBA00004496"/>
    </source>
</evidence>
<dbReference type="UniPathway" id="UPA00288">
    <property type="reaction ID" value="UER01023"/>
</dbReference>
<comment type="pathway">
    <text evidence="9">One-carbon metabolism; tetrahydrofolate interconversion.</text>
</comment>
<keyword evidence="13" id="KW-1185">Reference proteome</keyword>
<accession>A0A1M6UPK9</accession>
<dbReference type="Gene3D" id="3.40.640.10">
    <property type="entry name" value="Type I PLP-dependent aspartate aminotransferase-like (Major domain)"/>
    <property type="match status" value="1"/>
</dbReference>
<protein>
    <recommendedName>
        <fullName evidence="9">Serine hydroxymethyltransferase</fullName>
        <shortName evidence="9">SHMT</shortName>
        <shortName evidence="9">Serine methylase</shortName>
        <ecNumber evidence="9">2.1.2.1</ecNumber>
    </recommendedName>
</protein>
<dbReference type="Gene3D" id="3.90.1150.10">
    <property type="entry name" value="Aspartate Aminotransferase, domain 1"/>
    <property type="match status" value="1"/>
</dbReference>
<comment type="caution">
    <text evidence="9">Lacks conserved residue(s) required for the propagation of feature annotation.</text>
</comment>
<comment type="cofactor">
    <cofactor evidence="1 9 10">
        <name>pyridoxal 5'-phosphate</name>
        <dbReference type="ChEBI" id="CHEBI:597326"/>
    </cofactor>
</comment>
<dbReference type="CDD" id="cd00378">
    <property type="entry name" value="SHMT"/>
    <property type="match status" value="1"/>
</dbReference>
<keyword evidence="5 9" id="KW-0963">Cytoplasm</keyword>
<keyword evidence="6 9" id="KW-0554">One-carbon metabolism</keyword>
<dbReference type="InterPro" id="IPR049943">
    <property type="entry name" value="Ser_HO-MeTrfase-like"/>
</dbReference>
<evidence type="ECO:0000256" key="3">
    <source>
        <dbReference type="ARBA" id="ARBA00006376"/>
    </source>
</evidence>
<dbReference type="PROSITE" id="PS00096">
    <property type="entry name" value="SHMT"/>
    <property type="match status" value="1"/>
</dbReference>
<feature type="site" description="Plays an important role in substrate specificity" evidence="9">
    <location>
        <position position="225"/>
    </location>
</feature>
<dbReference type="SUPFAM" id="SSF53383">
    <property type="entry name" value="PLP-dependent transferases"/>
    <property type="match status" value="1"/>
</dbReference>
<gene>
    <name evidence="9" type="primary">glyA</name>
    <name evidence="12" type="ORF">SAMN05720469_1154</name>
</gene>
<keyword evidence="7 9" id="KW-0808">Transferase</keyword>
<feature type="modified residue" description="N6-(pyridoxal phosphate)lysine" evidence="9 10">
    <location>
        <position position="226"/>
    </location>
</feature>
<evidence type="ECO:0000256" key="9">
    <source>
        <dbReference type="HAMAP-Rule" id="MF_00051"/>
    </source>
</evidence>
<comment type="subcellular location">
    <subcellularLocation>
        <location evidence="2 9">Cytoplasm</location>
    </subcellularLocation>
</comment>
<dbReference type="InterPro" id="IPR001085">
    <property type="entry name" value="Ser_HO-MeTrfase"/>
</dbReference>
<dbReference type="FunFam" id="3.40.640.10:FF:000001">
    <property type="entry name" value="Serine hydroxymethyltransferase"/>
    <property type="match status" value="1"/>
</dbReference>
<feature type="domain" description="Serine hydroxymethyltransferase-like" evidence="11">
    <location>
        <begin position="4"/>
        <end position="394"/>
    </location>
</feature>
<evidence type="ECO:0000259" key="11">
    <source>
        <dbReference type="Pfam" id="PF00464"/>
    </source>
</evidence>
<dbReference type="GO" id="GO:0004372">
    <property type="term" value="F:glycine hydroxymethyltransferase activity"/>
    <property type="evidence" value="ECO:0007669"/>
    <property type="project" value="UniProtKB-UniRule"/>
</dbReference>
<evidence type="ECO:0000313" key="13">
    <source>
        <dbReference type="Proteomes" id="UP000184275"/>
    </source>
</evidence>